<evidence type="ECO:0000259" key="10">
    <source>
        <dbReference type="PROSITE" id="PS52035"/>
    </source>
</evidence>
<evidence type="ECO:0000256" key="9">
    <source>
        <dbReference type="PROSITE-ProRule" id="PRU01379"/>
    </source>
</evidence>
<dbReference type="Proteomes" id="UP000823561">
    <property type="component" value="Chromosome 23"/>
</dbReference>
<dbReference type="Pfam" id="PF00246">
    <property type="entry name" value="Peptidase_M14"/>
    <property type="match status" value="1"/>
</dbReference>
<keyword evidence="7" id="KW-0862">Zinc</keyword>
<organism evidence="11 12">
    <name type="scientific">Alosa alosa</name>
    <name type="common">allis shad</name>
    <dbReference type="NCBI Taxonomy" id="278164"/>
    <lineage>
        <taxon>Eukaryota</taxon>
        <taxon>Metazoa</taxon>
        <taxon>Chordata</taxon>
        <taxon>Craniata</taxon>
        <taxon>Vertebrata</taxon>
        <taxon>Euteleostomi</taxon>
        <taxon>Actinopterygii</taxon>
        <taxon>Neopterygii</taxon>
        <taxon>Teleostei</taxon>
        <taxon>Clupei</taxon>
        <taxon>Clupeiformes</taxon>
        <taxon>Clupeoidei</taxon>
        <taxon>Clupeidae</taxon>
        <taxon>Alosa</taxon>
    </lineage>
</organism>
<dbReference type="GO" id="GO:0008270">
    <property type="term" value="F:zinc ion binding"/>
    <property type="evidence" value="ECO:0007669"/>
    <property type="project" value="InterPro"/>
</dbReference>
<accession>A0AAV6FI62</accession>
<dbReference type="FunFam" id="3.40.630.10:FF:000001">
    <property type="entry name" value="Carboxypeptidase B"/>
    <property type="match status" value="1"/>
</dbReference>
<dbReference type="PRINTS" id="PR00765">
    <property type="entry name" value="CRBOXYPTASEA"/>
</dbReference>
<evidence type="ECO:0000256" key="4">
    <source>
        <dbReference type="ARBA" id="ARBA00022670"/>
    </source>
</evidence>
<evidence type="ECO:0000313" key="12">
    <source>
        <dbReference type="Proteomes" id="UP000823561"/>
    </source>
</evidence>
<dbReference type="PANTHER" id="PTHR11705">
    <property type="entry name" value="PROTEASE FAMILY M14 CARBOXYPEPTIDASE A,B"/>
    <property type="match status" value="1"/>
</dbReference>
<dbReference type="SMART" id="SM00631">
    <property type="entry name" value="Zn_pept"/>
    <property type="match status" value="1"/>
</dbReference>
<keyword evidence="5" id="KW-0479">Metal-binding</keyword>
<dbReference type="AlphaFoldDB" id="A0AAV6FI62"/>
<name>A0AAV6FI62_9TELE</name>
<evidence type="ECO:0000256" key="3">
    <source>
        <dbReference type="ARBA" id="ARBA00022645"/>
    </source>
</evidence>
<feature type="domain" description="Peptidase M14" evidence="10">
    <location>
        <begin position="69"/>
        <end position="368"/>
    </location>
</feature>
<dbReference type="GO" id="GO:0005615">
    <property type="term" value="C:extracellular space"/>
    <property type="evidence" value="ECO:0007669"/>
    <property type="project" value="TreeGrafter"/>
</dbReference>
<comment type="cofactor">
    <cofactor evidence="1">
        <name>Zn(2+)</name>
        <dbReference type="ChEBI" id="CHEBI:29105"/>
    </cofactor>
</comment>
<dbReference type="PROSITE" id="PS00132">
    <property type="entry name" value="CARBOXYPEPT_ZN_1"/>
    <property type="match status" value="1"/>
</dbReference>
<evidence type="ECO:0000256" key="6">
    <source>
        <dbReference type="ARBA" id="ARBA00022801"/>
    </source>
</evidence>
<comment type="caution">
    <text evidence="11">The sequence shown here is derived from an EMBL/GenBank/DDBJ whole genome shotgun (WGS) entry which is preliminary data.</text>
</comment>
<evidence type="ECO:0000256" key="7">
    <source>
        <dbReference type="ARBA" id="ARBA00022833"/>
    </source>
</evidence>
<keyword evidence="12" id="KW-1185">Reference proteome</keyword>
<gene>
    <name evidence="11" type="ORF">AALO_G00292940</name>
</gene>
<dbReference type="EMBL" id="JADWDJ010000023">
    <property type="protein sequence ID" value="KAG5262164.1"/>
    <property type="molecule type" value="Genomic_DNA"/>
</dbReference>
<keyword evidence="6" id="KW-0378">Hydrolase</keyword>
<reference evidence="11" key="1">
    <citation type="submission" date="2020-10" db="EMBL/GenBank/DDBJ databases">
        <title>Chromosome-scale genome assembly of the Allis shad, Alosa alosa.</title>
        <authorList>
            <person name="Margot Z."/>
            <person name="Christophe K."/>
            <person name="Cabau C."/>
            <person name="Louis A."/>
            <person name="Berthelot C."/>
            <person name="Parey E."/>
            <person name="Roest Crollius H."/>
            <person name="Montfort J."/>
            <person name="Robinson-Rechavi M."/>
            <person name="Bucao C."/>
            <person name="Bouchez O."/>
            <person name="Gislard M."/>
            <person name="Lluch J."/>
            <person name="Milhes M."/>
            <person name="Lampietro C."/>
            <person name="Lopez Roques C."/>
            <person name="Donnadieu C."/>
            <person name="Braasch I."/>
            <person name="Desvignes T."/>
            <person name="Postlethwait J."/>
            <person name="Bobe J."/>
            <person name="Guiguen Y."/>
        </authorList>
    </citation>
    <scope>NUCLEOTIDE SEQUENCE</scope>
    <source>
        <strain evidence="11">M-15738</strain>
        <tissue evidence="11">Blood</tissue>
    </source>
</reference>
<dbReference type="Gene3D" id="3.40.630.10">
    <property type="entry name" value="Zn peptidases"/>
    <property type="match status" value="1"/>
</dbReference>
<evidence type="ECO:0000256" key="5">
    <source>
        <dbReference type="ARBA" id="ARBA00022723"/>
    </source>
</evidence>
<dbReference type="GO" id="GO:0004181">
    <property type="term" value="F:metallocarboxypeptidase activity"/>
    <property type="evidence" value="ECO:0007669"/>
    <property type="project" value="InterPro"/>
</dbReference>
<dbReference type="GO" id="GO:0006508">
    <property type="term" value="P:proteolysis"/>
    <property type="evidence" value="ECO:0007669"/>
    <property type="project" value="UniProtKB-KW"/>
</dbReference>
<dbReference type="InterPro" id="IPR057246">
    <property type="entry name" value="CARBOXYPEPT_ZN_1"/>
</dbReference>
<keyword evidence="8" id="KW-0482">Metalloprotease</keyword>
<keyword evidence="3" id="KW-0121">Carboxypeptidase</keyword>
<dbReference type="PANTHER" id="PTHR11705:SF19">
    <property type="entry name" value="CARBOXYPEPTIDASE O"/>
    <property type="match status" value="1"/>
</dbReference>
<keyword evidence="4" id="KW-0645">Protease</keyword>
<dbReference type="InterPro" id="IPR000834">
    <property type="entry name" value="Peptidase_M14"/>
</dbReference>
<comment type="similarity">
    <text evidence="2 9">Belongs to the peptidase M14 family.</text>
</comment>
<evidence type="ECO:0000313" key="11">
    <source>
        <dbReference type="EMBL" id="KAG5262164.1"/>
    </source>
</evidence>
<evidence type="ECO:0000256" key="8">
    <source>
        <dbReference type="ARBA" id="ARBA00023049"/>
    </source>
</evidence>
<evidence type="ECO:0000256" key="1">
    <source>
        <dbReference type="ARBA" id="ARBA00001947"/>
    </source>
</evidence>
<feature type="active site" description="Proton donor/acceptor" evidence="9">
    <location>
        <position position="334"/>
    </location>
</feature>
<protein>
    <recommendedName>
        <fullName evidence="10">Peptidase M14 domain-containing protein</fullName>
    </recommendedName>
</protein>
<sequence>MDNAWRTLQKGVLYGDTGGHLLQTAGQGTKRIMESPVVAVLILVLLSGQSVTGRVLKQIVEPRNYDYTKYHPLSEITAWMKQIETENPGVVSTTIYGKSYENRDIAFLKIGLNSAENKKAIWMDCGIHAREWISPAFCQYFVKEILHTYKTDAKVEEMLKNLDFYVTPVLNVDGYTYTWKDNTTRLWRKNRSPPSTATCNCTGIDLNRNYDAVWGTFGVSTNCCSILYPGPKANSEHETRAVVDFVGARSKDILCFLTIHSYGQMILFPYGHPHIKDPNHDELTAVVKNAGQAIKAVHGMDYIVGALAEALYPAGGTSMDWARLIGIPFSFTFELRDKGEHAFELPENQIQPTCEEAYEGARSIITYVHDKTFHNITTLPNAATTLMATMWTVLLTLCLSSASLL</sequence>
<dbReference type="SUPFAM" id="SSF53187">
    <property type="entry name" value="Zn-dependent exopeptidases"/>
    <property type="match status" value="1"/>
</dbReference>
<proteinExistence type="inferred from homology"/>
<dbReference type="PROSITE" id="PS52035">
    <property type="entry name" value="PEPTIDASE_M14"/>
    <property type="match status" value="1"/>
</dbReference>
<evidence type="ECO:0000256" key="2">
    <source>
        <dbReference type="ARBA" id="ARBA00005988"/>
    </source>
</evidence>